<protein>
    <submittedName>
        <fullName evidence="1">Uncharacterized protein</fullName>
    </submittedName>
</protein>
<evidence type="ECO:0000313" key="1">
    <source>
        <dbReference type="EMBL" id="VFU14900.1"/>
    </source>
</evidence>
<accession>A0A485M6E3</accession>
<sequence>MANSIQQYLLNTFINKTPNTKGQGLSLSLCIFSITQNYPLTIKNGNKKNYRDTSIV</sequence>
<dbReference type="EMBL" id="CAADRN010000195">
    <property type="protein sequence ID" value="VFU14900.1"/>
    <property type="molecule type" value="Genomic_DNA"/>
</dbReference>
<proteinExistence type="predicted"/>
<gene>
    <name evidence="1" type="ORF">SCFA_2740002</name>
</gene>
<reference evidence="1" key="1">
    <citation type="submission" date="2019-03" db="EMBL/GenBank/DDBJ databases">
        <authorList>
            <person name="Hao L."/>
        </authorList>
    </citation>
    <scope>NUCLEOTIDE SEQUENCE</scope>
</reference>
<organism evidence="1">
    <name type="scientific">anaerobic digester metagenome</name>
    <dbReference type="NCBI Taxonomy" id="1263854"/>
    <lineage>
        <taxon>unclassified sequences</taxon>
        <taxon>metagenomes</taxon>
        <taxon>ecological metagenomes</taxon>
    </lineage>
</organism>
<name>A0A485M6E3_9ZZZZ</name>
<dbReference type="AlphaFoldDB" id="A0A485M6E3"/>